<reference evidence="1" key="1">
    <citation type="submission" date="2018-02" db="EMBL/GenBank/DDBJ databases">
        <title>Rhizophora mucronata_Transcriptome.</title>
        <authorList>
            <person name="Meera S.P."/>
            <person name="Sreeshan A."/>
            <person name="Augustine A."/>
        </authorList>
    </citation>
    <scope>NUCLEOTIDE SEQUENCE</scope>
    <source>
        <tissue evidence="1">Leaf</tissue>
    </source>
</reference>
<organism evidence="1">
    <name type="scientific">Rhizophora mucronata</name>
    <name type="common">Asiatic mangrove</name>
    <dbReference type="NCBI Taxonomy" id="61149"/>
    <lineage>
        <taxon>Eukaryota</taxon>
        <taxon>Viridiplantae</taxon>
        <taxon>Streptophyta</taxon>
        <taxon>Embryophyta</taxon>
        <taxon>Tracheophyta</taxon>
        <taxon>Spermatophyta</taxon>
        <taxon>Magnoliopsida</taxon>
        <taxon>eudicotyledons</taxon>
        <taxon>Gunneridae</taxon>
        <taxon>Pentapetalae</taxon>
        <taxon>rosids</taxon>
        <taxon>fabids</taxon>
        <taxon>Malpighiales</taxon>
        <taxon>Rhizophoraceae</taxon>
        <taxon>Rhizophora</taxon>
    </lineage>
</organism>
<dbReference type="AlphaFoldDB" id="A0A2P2Q6W9"/>
<proteinExistence type="predicted"/>
<dbReference type="EMBL" id="GGEC01082251">
    <property type="protein sequence ID" value="MBX62735.1"/>
    <property type="molecule type" value="Transcribed_RNA"/>
</dbReference>
<evidence type="ECO:0000313" key="1">
    <source>
        <dbReference type="EMBL" id="MBX62735.1"/>
    </source>
</evidence>
<name>A0A2P2Q6W9_RHIMU</name>
<protein>
    <submittedName>
        <fullName evidence="1">Uncharacterized protein</fullName>
    </submittedName>
</protein>
<accession>A0A2P2Q6W9</accession>
<sequence>MDFSWRCFPTLERTQKIKNQLVQHVPFFLLMHRM</sequence>